<proteinExistence type="predicted"/>
<accession>U1QGR4</accession>
<gene>
    <name evidence="1" type="ORF">HMPREF1549_00863</name>
</gene>
<organism evidence="1 2">
    <name type="scientific">Actinomyces johnsonii F0510</name>
    <dbReference type="NCBI Taxonomy" id="1227262"/>
    <lineage>
        <taxon>Bacteria</taxon>
        <taxon>Bacillati</taxon>
        <taxon>Actinomycetota</taxon>
        <taxon>Actinomycetes</taxon>
        <taxon>Actinomycetales</taxon>
        <taxon>Actinomycetaceae</taxon>
        <taxon>Actinomyces</taxon>
    </lineage>
</organism>
<evidence type="ECO:0000313" key="2">
    <source>
        <dbReference type="Proteomes" id="UP000016498"/>
    </source>
</evidence>
<dbReference type="AlphaFoldDB" id="U1QGR4"/>
<protein>
    <submittedName>
        <fullName evidence="1">Uncharacterized protein</fullName>
    </submittedName>
</protein>
<comment type="caution">
    <text evidence="1">The sequence shown here is derived from an EMBL/GenBank/DDBJ whole genome shotgun (WGS) entry which is preliminary data.</text>
</comment>
<name>U1QGR4_9ACTO</name>
<reference evidence="1 2" key="1">
    <citation type="submission" date="2013-06" db="EMBL/GenBank/DDBJ databases">
        <authorList>
            <person name="Weinstock G."/>
            <person name="Sodergren E."/>
            <person name="Lobos E.A."/>
            <person name="Fulton L."/>
            <person name="Fulton R."/>
            <person name="Courtney L."/>
            <person name="Fronick C."/>
            <person name="O'Laughlin M."/>
            <person name="Godfrey J."/>
            <person name="Wilson R.M."/>
            <person name="Miner T."/>
            <person name="Farmer C."/>
            <person name="Delehaunty K."/>
            <person name="Cordes M."/>
            <person name="Minx P."/>
            <person name="Tomlinson C."/>
            <person name="Chen J."/>
            <person name="Wollam A."/>
            <person name="Pepin K.H."/>
            <person name="Bhonagiri V."/>
            <person name="Zhang X."/>
            <person name="Warren W."/>
            <person name="Mitreva M."/>
            <person name="Mardis E.R."/>
            <person name="Wilson R.K."/>
        </authorList>
    </citation>
    <scope>NUCLEOTIDE SEQUENCE [LARGE SCALE GENOMIC DNA]</scope>
    <source>
        <strain evidence="1 2">F0510</strain>
    </source>
</reference>
<dbReference type="Proteomes" id="UP000016498">
    <property type="component" value="Unassembled WGS sequence"/>
</dbReference>
<sequence length="47" mass="4810">MVIVIPPCILRRACARGAVGADYVAAMNHAGAVGVPQGTKNLPEPSH</sequence>
<dbReference type="HOGENOM" id="CLU_3163681_0_0_11"/>
<evidence type="ECO:0000313" key="1">
    <source>
        <dbReference type="EMBL" id="ERH21079.1"/>
    </source>
</evidence>
<dbReference type="EMBL" id="AWSD01000082">
    <property type="protein sequence ID" value="ERH21079.1"/>
    <property type="molecule type" value="Genomic_DNA"/>
</dbReference>